<evidence type="ECO:0000313" key="1">
    <source>
        <dbReference type="EMBL" id="CAZ94310.1"/>
    </source>
</evidence>
<accession>G0L922</accession>
<dbReference type="PATRIC" id="fig|63186.3.peg.238"/>
<dbReference type="RefSeq" id="WP_013991623.1">
    <property type="nucleotide sequence ID" value="NC_015844.1"/>
</dbReference>
<sequence length="577" mass="66977">MLKVKALATLIVLSMLGTSLQGQENAGKRSELDLAIGFRLGLLMDPQLEASLEMTQQKILQYGVKEVRIYGGGNAIAYKYLDIEGFPKIEQGGSLEEKAKYERRLQWFKDHGVRITLSGGEPSLPGTDYYSDDKNSFFNLYPEARYLENGLLWKFYEERTYALFKTFPQVDATDYFLWETPILDDLNYFPGIKWQKPLTWHKGENQYYSQADYLTEFMAAVIRGANRAQKDFSILTFSHYPYQEKLLLESLKELERRNESFLMVHKSQSGDWDPYKGPNRIMMETDTRASLLFDGVGEYWGRSFIPYCFPEEIQVRVQHALSHNKAIRTLAMRTYWEKDQTLFENYNEVNLYALSRFAKDPYVDVGKVWDDWAMDKFGKEAAPAMVKALKRTNDIANSVYYFKGVWVQEHSKMASLDYMTAQVLHTGKSMVKWNPDDIKNNALIEAFVYHPTEEIIKMAMAEREEALVLCHESISDIESVKKFLSKKEYQKVKGQFLLMEDFVKLSMPHIEAYLRYIINRDRPTGKNRSALSQSLRKLEGIAAQMDKKYGTTNYLISSDAILKFVADIEERIEPLHN</sequence>
<dbReference type="STRING" id="63186.ZOBELLIA_237"/>
<dbReference type="OrthoDB" id="1391800at2"/>
<protein>
    <submittedName>
        <fullName evidence="1">Hypothetical periplasmic protein</fullName>
    </submittedName>
</protein>
<dbReference type="KEGG" id="zga:ZOBELLIA_237"/>
<name>G0L922_ZOBGA</name>
<proteinExistence type="predicted"/>
<reference evidence="1 2" key="2">
    <citation type="journal article" date="2012" name="Environ. Microbiol.">
        <title>Characterization of the first alginolytic operons in a marine bacterium: from their emergence in marine Flavobacteriia to their independent transfers to marine Proteobacteria and human gut Bacteroides.</title>
        <authorList>
            <person name="Thomas F."/>
            <person name="Barbeyron T."/>
            <person name="Tonon T."/>
            <person name="Genicot S."/>
            <person name="Czjzek M."/>
            <person name="Michel G."/>
        </authorList>
    </citation>
    <scope>NUCLEOTIDE SEQUENCE [LARGE SCALE GENOMIC DNA]</scope>
    <source>
        <strain evidence="2">DSM 12802 / CCUG 47099 / CIP 106680 / NCIMB 13871 / Dsij</strain>
    </source>
</reference>
<reference evidence="2" key="1">
    <citation type="submission" date="2009-07" db="EMBL/GenBank/DDBJ databases">
        <title>Complete genome sequence of Zobellia galactanivorans Dsij.</title>
        <authorList>
            <consortium name="Genoscope - CEA"/>
        </authorList>
    </citation>
    <scope>NUCLEOTIDE SEQUENCE [LARGE SCALE GENOMIC DNA]</scope>
    <source>
        <strain evidence="2">DSM 12802 / CCUG 47099 / CIP 106680 / NCIMB 13871 / Dsij</strain>
    </source>
</reference>
<gene>
    <name evidence="1" type="ordered locus">zobellia_237</name>
</gene>
<dbReference type="HOGENOM" id="CLU_476316_0_0_10"/>
<organism evidence="1 2">
    <name type="scientific">Zobellia galactanivorans (strain DSM 12802 / CCUG 47099 / CIP 106680 / NCIMB 13871 / Dsij)</name>
    <dbReference type="NCBI Taxonomy" id="63186"/>
    <lineage>
        <taxon>Bacteria</taxon>
        <taxon>Pseudomonadati</taxon>
        <taxon>Bacteroidota</taxon>
        <taxon>Flavobacteriia</taxon>
        <taxon>Flavobacteriales</taxon>
        <taxon>Flavobacteriaceae</taxon>
        <taxon>Zobellia</taxon>
    </lineage>
</organism>
<keyword evidence="2" id="KW-1185">Reference proteome</keyword>
<dbReference type="EMBL" id="FP476056">
    <property type="protein sequence ID" value="CAZ94310.1"/>
    <property type="molecule type" value="Genomic_DNA"/>
</dbReference>
<dbReference type="Proteomes" id="UP000008898">
    <property type="component" value="Chromosome"/>
</dbReference>
<dbReference type="AlphaFoldDB" id="G0L922"/>
<evidence type="ECO:0000313" key="2">
    <source>
        <dbReference type="Proteomes" id="UP000008898"/>
    </source>
</evidence>